<dbReference type="EMBL" id="BSXT01001833">
    <property type="protein sequence ID" value="GMF45548.1"/>
    <property type="molecule type" value="Genomic_DNA"/>
</dbReference>
<evidence type="ECO:0000256" key="1">
    <source>
        <dbReference type="SAM" id="MobiDB-lite"/>
    </source>
</evidence>
<reference evidence="2" key="1">
    <citation type="submission" date="2023-04" db="EMBL/GenBank/DDBJ databases">
        <title>Phytophthora fragariaefolia NBRC 109709.</title>
        <authorList>
            <person name="Ichikawa N."/>
            <person name="Sato H."/>
            <person name="Tonouchi N."/>
        </authorList>
    </citation>
    <scope>NUCLEOTIDE SEQUENCE</scope>
    <source>
        <strain evidence="2">NBRC 109709</strain>
    </source>
</reference>
<protein>
    <submittedName>
        <fullName evidence="2">Unnamed protein product</fullName>
    </submittedName>
</protein>
<gene>
    <name evidence="2" type="ORF">Pfra01_001636200</name>
</gene>
<comment type="caution">
    <text evidence="2">The sequence shown here is derived from an EMBL/GenBank/DDBJ whole genome shotgun (WGS) entry which is preliminary data.</text>
</comment>
<name>A0A9W6XUL2_9STRA</name>
<accession>A0A9W6XUL2</accession>
<feature type="compositionally biased region" description="Basic and acidic residues" evidence="1">
    <location>
        <begin position="72"/>
        <end position="86"/>
    </location>
</feature>
<feature type="region of interest" description="Disordered" evidence="1">
    <location>
        <begin position="1"/>
        <end position="132"/>
    </location>
</feature>
<organism evidence="2 3">
    <name type="scientific">Phytophthora fragariaefolia</name>
    <dbReference type="NCBI Taxonomy" id="1490495"/>
    <lineage>
        <taxon>Eukaryota</taxon>
        <taxon>Sar</taxon>
        <taxon>Stramenopiles</taxon>
        <taxon>Oomycota</taxon>
        <taxon>Peronosporomycetes</taxon>
        <taxon>Peronosporales</taxon>
        <taxon>Peronosporaceae</taxon>
        <taxon>Phytophthora</taxon>
    </lineage>
</organism>
<dbReference type="Proteomes" id="UP001165121">
    <property type="component" value="Unassembled WGS sequence"/>
</dbReference>
<feature type="compositionally biased region" description="Pro residues" evidence="1">
    <location>
        <begin position="1"/>
        <end position="11"/>
    </location>
</feature>
<dbReference type="AlphaFoldDB" id="A0A9W6XUL2"/>
<dbReference type="OrthoDB" id="138739at2759"/>
<sequence length="132" mass="13872">MNLLDAPPPPTEGLEASGDAGPQGGSREKGAEAVERPAEDRKVCPTQPTIAEFATAKASWVEPHAQPTSVPTEKKGGAAERSRTGLDKYMTAGDIRDEQDNTEPPPTKTSAATNHDRVATAPACKLPSSRLK</sequence>
<keyword evidence="3" id="KW-1185">Reference proteome</keyword>
<feature type="compositionally biased region" description="Basic and acidic residues" evidence="1">
    <location>
        <begin position="26"/>
        <end position="43"/>
    </location>
</feature>
<evidence type="ECO:0000313" key="3">
    <source>
        <dbReference type="Proteomes" id="UP001165121"/>
    </source>
</evidence>
<proteinExistence type="predicted"/>
<evidence type="ECO:0000313" key="2">
    <source>
        <dbReference type="EMBL" id="GMF45548.1"/>
    </source>
</evidence>